<feature type="non-terminal residue" evidence="2">
    <location>
        <position position="1"/>
    </location>
</feature>
<gene>
    <name evidence="2" type="ORF">L195_g061862</name>
</gene>
<evidence type="ECO:0000256" key="1">
    <source>
        <dbReference type="SAM" id="SignalP"/>
    </source>
</evidence>
<comment type="caution">
    <text evidence="2">The sequence shown here is derived from an EMBL/GenBank/DDBJ whole genome shotgun (WGS) entry which is preliminary data.</text>
</comment>
<evidence type="ECO:0008006" key="4">
    <source>
        <dbReference type="Google" id="ProtNLM"/>
    </source>
</evidence>
<dbReference type="EMBL" id="ASHM01160068">
    <property type="protein sequence ID" value="PNX63923.1"/>
    <property type="molecule type" value="Genomic_DNA"/>
</dbReference>
<protein>
    <recommendedName>
        <fullName evidence="4">Secreted protein</fullName>
    </recommendedName>
</protein>
<accession>A0A2K3KCD4</accession>
<feature type="chain" id="PRO_5014401110" description="Secreted protein" evidence="1">
    <location>
        <begin position="16"/>
        <end position="91"/>
    </location>
</feature>
<evidence type="ECO:0000313" key="2">
    <source>
        <dbReference type="EMBL" id="PNX63923.1"/>
    </source>
</evidence>
<sequence>LRVIVPFVLAPVVLLRDFVAQSLGVVASPSSIAGGVSSVADTTIVVVPPSRPRDSHYLAQPNSNSSYALRALLIPRLHSSLTLHDPFDFPT</sequence>
<feature type="signal peptide" evidence="1">
    <location>
        <begin position="1"/>
        <end position="15"/>
    </location>
</feature>
<keyword evidence="1" id="KW-0732">Signal</keyword>
<reference evidence="2 3" key="1">
    <citation type="journal article" date="2014" name="Am. J. Bot.">
        <title>Genome assembly and annotation for red clover (Trifolium pratense; Fabaceae).</title>
        <authorList>
            <person name="Istvanek J."/>
            <person name="Jaros M."/>
            <person name="Krenek A."/>
            <person name="Repkova J."/>
        </authorList>
    </citation>
    <scope>NUCLEOTIDE SEQUENCE [LARGE SCALE GENOMIC DNA]</scope>
    <source>
        <strain evidence="3">cv. Tatra</strain>
        <tissue evidence="2">Young leaves</tissue>
    </source>
</reference>
<reference evidence="2 3" key="2">
    <citation type="journal article" date="2017" name="Front. Plant Sci.">
        <title>Gene Classification and Mining of Molecular Markers Useful in Red Clover (Trifolium pratense) Breeding.</title>
        <authorList>
            <person name="Istvanek J."/>
            <person name="Dluhosova J."/>
            <person name="Dluhos P."/>
            <person name="Patkova L."/>
            <person name="Nedelnik J."/>
            <person name="Repkova J."/>
        </authorList>
    </citation>
    <scope>NUCLEOTIDE SEQUENCE [LARGE SCALE GENOMIC DNA]</scope>
    <source>
        <strain evidence="3">cv. Tatra</strain>
        <tissue evidence="2">Young leaves</tissue>
    </source>
</reference>
<dbReference type="AlphaFoldDB" id="A0A2K3KCD4"/>
<organism evidence="2 3">
    <name type="scientific">Trifolium pratense</name>
    <name type="common">Red clover</name>
    <dbReference type="NCBI Taxonomy" id="57577"/>
    <lineage>
        <taxon>Eukaryota</taxon>
        <taxon>Viridiplantae</taxon>
        <taxon>Streptophyta</taxon>
        <taxon>Embryophyta</taxon>
        <taxon>Tracheophyta</taxon>
        <taxon>Spermatophyta</taxon>
        <taxon>Magnoliopsida</taxon>
        <taxon>eudicotyledons</taxon>
        <taxon>Gunneridae</taxon>
        <taxon>Pentapetalae</taxon>
        <taxon>rosids</taxon>
        <taxon>fabids</taxon>
        <taxon>Fabales</taxon>
        <taxon>Fabaceae</taxon>
        <taxon>Papilionoideae</taxon>
        <taxon>50 kb inversion clade</taxon>
        <taxon>NPAAA clade</taxon>
        <taxon>Hologalegina</taxon>
        <taxon>IRL clade</taxon>
        <taxon>Trifolieae</taxon>
        <taxon>Trifolium</taxon>
    </lineage>
</organism>
<proteinExistence type="predicted"/>
<dbReference type="Proteomes" id="UP000236291">
    <property type="component" value="Unassembled WGS sequence"/>
</dbReference>
<name>A0A2K3KCD4_TRIPR</name>
<evidence type="ECO:0000313" key="3">
    <source>
        <dbReference type="Proteomes" id="UP000236291"/>
    </source>
</evidence>